<name>A0A5F1ZW85_9LEPT</name>
<dbReference type="OrthoDB" id="332033at2"/>
<organism evidence="2 5">
    <name type="scientific">Leptospira langatensis</name>
    <dbReference type="NCBI Taxonomy" id="2484983"/>
    <lineage>
        <taxon>Bacteria</taxon>
        <taxon>Pseudomonadati</taxon>
        <taxon>Spirochaetota</taxon>
        <taxon>Spirochaetia</taxon>
        <taxon>Leptospirales</taxon>
        <taxon>Leptospiraceae</taxon>
        <taxon>Leptospira</taxon>
    </lineage>
</organism>
<dbReference type="AlphaFoldDB" id="A0A5F1ZW85"/>
<evidence type="ECO:0000256" key="1">
    <source>
        <dbReference type="SAM" id="MobiDB-lite"/>
    </source>
</evidence>
<dbReference type="EMBL" id="RQGC01000004">
    <property type="protein sequence ID" value="TGL41847.1"/>
    <property type="molecule type" value="Genomic_DNA"/>
</dbReference>
<evidence type="ECO:0000313" key="5">
    <source>
        <dbReference type="Proteomes" id="UP000297946"/>
    </source>
</evidence>
<gene>
    <name evidence="2" type="ORF">EHO57_07310</name>
    <name evidence="3" type="ORF">EHQ53_06475</name>
</gene>
<accession>A0A5F1ZW85</accession>
<keyword evidence="4" id="KW-1185">Reference proteome</keyword>
<proteinExistence type="predicted"/>
<feature type="region of interest" description="Disordered" evidence="1">
    <location>
        <begin position="9"/>
        <end position="35"/>
    </location>
</feature>
<reference evidence="3" key="1">
    <citation type="submission" date="2018-10" db="EMBL/GenBank/DDBJ databases">
        <authorList>
            <person name="Vincent A.T."/>
            <person name="Schiettekatte O."/>
            <person name="Bourhy P."/>
            <person name="Veyrier F.J."/>
            <person name="Picardeau M."/>
        </authorList>
    </citation>
    <scope>NUCLEOTIDE SEQUENCE</scope>
    <source>
        <strain evidence="3">201702690</strain>
    </source>
</reference>
<sequence length="66" mass="7271">MSTITAAYLGLPDKPSSDPRKMPKMEGVANKPYENKQADTFDQKAMNPSYAGDIYKIKGAFVDKLS</sequence>
<dbReference type="Proteomes" id="UP000297946">
    <property type="component" value="Unassembled WGS sequence"/>
</dbReference>
<evidence type="ECO:0000313" key="2">
    <source>
        <dbReference type="EMBL" id="TGK03091.1"/>
    </source>
</evidence>
<evidence type="ECO:0000313" key="4">
    <source>
        <dbReference type="Proteomes" id="UP000297273"/>
    </source>
</evidence>
<protein>
    <submittedName>
        <fullName evidence="2">Uncharacterized protein</fullName>
    </submittedName>
</protein>
<reference evidence="2 5" key="2">
    <citation type="journal article" date="2019" name="PLoS Negl. Trop. Dis.">
        <title>Revisiting the worldwide diversity of Leptospira species in the environment.</title>
        <authorList>
            <person name="Vincent A.T."/>
            <person name="Schiettekatte O."/>
            <person name="Bourhy P."/>
            <person name="Veyrier F.J."/>
            <person name="Picardeau M."/>
        </authorList>
    </citation>
    <scope>NUCLEOTIDE SEQUENCE [LARGE SCALE GENOMIC DNA]</scope>
    <source>
        <strain evidence="3">201702690</strain>
        <strain evidence="2 5">SSW18</strain>
    </source>
</reference>
<comment type="caution">
    <text evidence="2">The sequence shown here is derived from an EMBL/GenBank/DDBJ whole genome shotgun (WGS) entry which is preliminary data.</text>
</comment>
<feature type="compositionally biased region" description="Basic and acidic residues" evidence="1">
    <location>
        <begin position="15"/>
        <end position="24"/>
    </location>
</feature>
<evidence type="ECO:0000313" key="3">
    <source>
        <dbReference type="EMBL" id="TGL41847.1"/>
    </source>
</evidence>
<dbReference type="EMBL" id="RQER01000004">
    <property type="protein sequence ID" value="TGK03091.1"/>
    <property type="molecule type" value="Genomic_DNA"/>
</dbReference>
<dbReference type="Proteomes" id="UP000297273">
    <property type="component" value="Unassembled WGS sequence"/>
</dbReference>
<dbReference type="RefSeq" id="WP_135644308.1">
    <property type="nucleotide sequence ID" value="NZ_RQER01000004.1"/>
</dbReference>